<name>A0A4U7B5J3_9PEZI</name>
<evidence type="ECO:0000259" key="4">
    <source>
        <dbReference type="PROSITE" id="PS00498"/>
    </source>
</evidence>
<feature type="transmembrane region" description="Helical" evidence="3">
    <location>
        <begin position="53"/>
        <end position="72"/>
    </location>
</feature>
<dbReference type="PRINTS" id="PR00092">
    <property type="entry name" value="TYROSINASE"/>
</dbReference>
<sequence length="387" mass="43716">MSVEDLSESKTQAHEPLLDSDARILTSSAEHRASDEMDVVSTCENRRYPTWHLLLRFAALAVCFLLLLWTMGRLLTLRPEKPKDCVNGSILQWRREWRSLKSAEQIDYVSAVQCLLKTPSKLNTGHTGLTHWYDFTWAHYNIGNVAHGAANFLSWHRWFIALFEQSLRKECHYTGPLPYWDWTLDWQHPEKSAVFDPETGFGGNGNPSIPSAVNEGWCVTDGPFAGLRVPFDYDAVAGSRGLFDSANDKSFCLSRKFGQGSTFNASHLNPVVVSDILSEKRYIRFLAGLEFGPHNDIPFGIGGSFKSLYAPADPIFWLHHIQLDRLWWIWQQRAPGNAEAYDGPSTSKSPNVSATLDDHLSFGGLSEDVSVRDIIDTQGGRLCYRYQ</sequence>
<dbReference type="Gene3D" id="1.10.1280.10">
    <property type="entry name" value="Di-copper center containing domain from catechol oxidase"/>
    <property type="match status" value="1"/>
</dbReference>
<keyword evidence="1" id="KW-0479">Metal-binding</keyword>
<evidence type="ECO:0000313" key="5">
    <source>
        <dbReference type="EMBL" id="TKX22697.1"/>
    </source>
</evidence>
<comment type="caution">
    <text evidence="5">The sequence shown here is derived from an EMBL/GenBank/DDBJ whole genome shotgun (WGS) entry which is preliminary data.</text>
</comment>
<protein>
    <submittedName>
        <fullName evidence="5">Tyrosinase ustQ</fullName>
    </submittedName>
</protein>
<dbReference type="Pfam" id="PF00264">
    <property type="entry name" value="Tyrosinase"/>
    <property type="match status" value="1"/>
</dbReference>
<evidence type="ECO:0000256" key="1">
    <source>
        <dbReference type="ARBA" id="ARBA00022723"/>
    </source>
</evidence>
<reference evidence="5 6" key="1">
    <citation type="submission" date="2018-02" db="EMBL/GenBank/DDBJ databases">
        <title>Draft genome sequences of Elsinoe sp., causing black scab on jojoba.</title>
        <authorList>
            <person name="Stodart B."/>
            <person name="Jeffress S."/>
            <person name="Ash G."/>
            <person name="Arun Chinnappa K."/>
        </authorList>
    </citation>
    <scope>NUCLEOTIDE SEQUENCE [LARGE SCALE GENOMIC DNA]</scope>
    <source>
        <strain evidence="5 6">Hillstone_2</strain>
    </source>
</reference>
<feature type="domain" description="Tyrosinase copper-binding" evidence="4">
    <location>
        <begin position="313"/>
        <end position="324"/>
    </location>
</feature>
<keyword evidence="3" id="KW-0812">Transmembrane</keyword>
<dbReference type="PANTHER" id="PTHR11474">
    <property type="entry name" value="TYROSINASE FAMILY MEMBER"/>
    <property type="match status" value="1"/>
</dbReference>
<dbReference type="PANTHER" id="PTHR11474:SF126">
    <property type="entry name" value="TYROSINASE-LIKE PROTEIN TYR-1-RELATED"/>
    <property type="match status" value="1"/>
</dbReference>
<evidence type="ECO:0000256" key="2">
    <source>
        <dbReference type="ARBA" id="ARBA00023008"/>
    </source>
</evidence>
<proteinExistence type="predicted"/>
<keyword evidence="2" id="KW-0186">Copper</keyword>
<dbReference type="PROSITE" id="PS00498">
    <property type="entry name" value="TYROSINASE_2"/>
    <property type="match status" value="1"/>
</dbReference>
<dbReference type="SUPFAM" id="SSF48056">
    <property type="entry name" value="Di-copper centre-containing domain"/>
    <property type="match status" value="1"/>
</dbReference>
<dbReference type="InterPro" id="IPR002227">
    <property type="entry name" value="Tyrosinase_Cu-bd"/>
</dbReference>
<keyword evidence="3" id="KW-0472">Membrane</keyword>
<dbReference type="GO" id="GO:0046872">
    <property type="term" value="F:metal ion binding"/>
    <property type="evidence" value="ECO:0007669"/>
    <property type="project" value="UniProtKB-KW"/>
</dbReference>
<dbReference type="EMBL" id="PTQR01000064">
    <property type="protein sequence ID" value="TKX22697.1"/>
    <property type="molecule type" value="Genomic_DNA"/>
</dbReference>
<keyword evidence="3" id="KW-1133">Transmembrane helix</keyword>
<gene>
    <name evidence="5" type="ORF">C1H76_5151</name>
</gene>
<evidence type="ECO:0000256" key="3">
    <source>
        <dbReference type="SAM" id="Phobius"/>
    </source>
</evidence>
<accession>A0A4U7B5J3</accession>
<dbReference type="InterPro" id="IPR050316">
    <property type="entry name" value="Tyrosinase/Hemocyanin"/>
</dbReference>
<dbReference type="InterPro" id="IPR008922">
    <property type="entry name" value="Di-copper_centre_dom_sf"/>
</dbReference>
<dbReference type="AlphaFoldDB" id="A0A4U7B5J3"/>
<evidence type="ECO:0000313" key="6">
    <source>
        <dbReference type="Proteomes" id="UP000308133"/>
    </source>
</evidence>
<dbReference type="GO" id="GO:0016491">
    <property type="term" value="F:oxidoreductase activity"/>
    <property type="evidence" value="ECO:0007669"/>
    <property type="project" value="InterPro"/>
</dbReference>
<dbReference type="Proteomes" id="UP000308133">
    <property type="component" value="Unassembled WGS sequence"/>
</dbReference>
<organism evidence="5 6">
    <name type="scientific">Elsinoe australis</name>
    <dbReference type="NCBI Taxonomy" id="40998"/>
    <lineage>
        <taxon>Eukaryota</taxon>
        <taxon>Fungi</taxon>
        <taxon>Dikarya</taxon>
        <taxon>Ascomycota</taxon>
        <taxon>Pezizomycotina</taxon>
        <taxon>Dothideomycetes</taxon>
        <taxon>Dothideomycetidae</taxon>
        <taxon>Myriangiales</taxon>
        <taxon>Elsinoaceae</taxon>
        <taxon>Elsinoe</taxon>
    </lineage>
</organism>